<feature type="compositionally biased region" description="Basic and acidic residues" evidence="1">
    <location>
        <begin position="42"/>
        <end position="54"/>
    </location>
</feature>
<evidence type="ECO:0000313" key="2">
    <source>
        <dbReference type="EMBL" id="VDO11973.1"/>
    </source>
</evidence>
<feature type="compositionally biased region" description="Acidic residues" evidence="1">
    <location>
        <begin position="67"/>
        <end position="85"/>
    </location>
</feature>
<feature type="compositionally biased region" description="Basic and acidic residues" evidence="1">
    <location>
        <begin position="108"/>
        <end position="131"/>
    </location>
</feature>
<organism evidence="4">
    <name type="scientific">Rodentolepis nana</name>
    <name type="common">Dwarf tapeworm</name>
    <name type="synonym">Hymenolepis nana</name>
    <dbReference type="NCBI Taxonomy" id="102285"/>
    <lineage>
        <taxon>Eukaryota</taxon>
        <taxon>Metazoa</taxon>
        <taxon>Spiralia</taxon>
        <taxon>Lophotrochozoa</taxon>
        <taxon>Platyhelminthes</taxon>
        <taxon>Cestoda</taxon>
        <taxon>Eucestoda</taxon>
        <taxon>Cyclophyllidea</taxon>
        <taxon>Hymenolepididae</taxon>
        <taxon>Rodentolepis</taxon>
    </lineage>
</organism>
<name>A0A158QJJ0_RODNA</name>
<keyword evidence="3" id="KW-1185">Reference proteome</keyword>
<protein>
    <submittedName>
        <fullName evidence="2 4">Uncharacterized protein</fullName>
    </submittedName>
</protein>
<gene>
    <name evidence="2" type="ORF">HNAJ_LOCUS12015</name>
</gene>
<accession>A0A158QJJ0</accession>
<dbReference type="EMBL" id="UZAE01013967">
    <property type="protein sequence ID" value="VDO11973.1"/>
    <property type="molecule type" value="Genomic_DNA"/>
</dbReference>
<dbReference type="AlphaFoldDB" id="A0A158QJJ0"/>
<evidence type="ECO:0000313" key="3">
    <source>
        <dbReference type="Proteomes" id="UP000278807"/>
    </source>
</evidence>
<reference evidence="4" key="1">
    <citation type="submission" date="2016-04" db="UniProtKB">
        <authorList>
            <consortium name="WormBaseParasite"/>
        </authorList>
    </citation>
    <scope>IDENTIFICATION</scope>
</reference>
<evidence type="ECO:0000256" key="1">
    <source>
        <dbReference type="SAM" id="MobiDB-lite"/>
    </source>
</evidence>
<proteinExistence type="predicted"/>
<sequence length="174" mass="20101">MGNCVPTAHRYFRLTRRRRVRKDSPMRVAEPVEAGEGTTNSAHDEEIGQVRNRIDQVATNENSVEEKEVEEEIEGREDTDTDADTECSSSFGEFPSFESLCEEYAESEQTKNRIEEENTSEKAVQKAVEDENGIESRDYEYEYEYECEYEDSECSSSILRLLIQFKQPVEKPSI</sequence>
<dbReference type="Proteomes" id="UP000278807">
    <property type="component" value="Unassembled WGS sequence"/>
</dbReference>
<dbReference type="WBParaSite" id="HNAJ_0001202601-mRNA-1">
    <property type="protein sequence ID" value="HNAJ_0001202601-mRNA-1"/>
    <property type="gene ID" value="HNAJ_0001202601"/>
</dbReference>
<evidence type="ECO:0000313" key="4">
    <source>
        <dbReference type="WBParaSite" id="HNAJ_0001202601-mRNA-1"/>
    </source>
</evidence>
<feature type="compositionally biased region" description="Low complexity" evidence="1">
    <location>
        <begin position="86"/>
        <end position="99"/>
    </location>
</feature>
<feature type="region of interest" description="Disordered" evidence="1">
    <location>
        <begin position="21"/>
        <end position="131"/>
    </location>
</feature>
<reference evidence="2 3" key="2">
    <citation type="submission" date="2018-11" db="EMBL/GenBank/DDBJ databases">
        <authorList>
            <consortium name="Pathogen Informatics"/>
        </authorList>
    </citation>
    <scope>NUCLEOTIDE SEQUENCE [LARGE SCALE GENOMIC DNA]</scope>
</reference>